<evidence type="ECO:0000313" key="3">
    <source>
        <dbReference type="Proteomes" id="UP001305779"/>
    </source>
</evidence>
<organism evidence="2 3">
    <name type="scientific">Zasmidium cellare</name>
    <name type="common">Wine cellar mold</name>
    <name type="synonym">Racodium cellare</name>
    <dbReference type="NCBI Taxonomy" id="395010"/>
    <lineage>
        <taxon>Eukaryota</taxon>
        <taxon>Fungi</taxon>
        <taxon>Dikarya</taxon>
        <taxon>Ascomycota</taxon>
        <taxon>Pezizomycotina</taxon>
        <taxon>Dothideomycetes</taxon>
        <taxon>Dothideomycetidae</taxon>
        <taxon>Mycosphaerellales</taxon>
        <taxon>Mycosphaerellaceae</taxon>
        <taxon>Zasmidium</taxon>
    </lineage>
</organism>
<feature type="compositionally biased region" description="Low complexity" evidence="1">
    <location>
        <begin position="7"/>
        <end position="18"/>
    </location>
</feature>
<proteinExistence type="predicted"/>
<dbReference type="Proteomes" id="UP001305779">
    <property type="component" value="Unassembled WGS sequence"/>
</dbReference>
<protein>
    <submittedName>
        <fullName evidence="2">Uncharacterized protein</fullName>
    </submittedName>
</protein>
<accession>A0ABR0ECP6</accession>
<sequence>MFRQQRSGTTSGSSPSFSDANDASSPPWKEAVHRTIDGSTSSPLIAGSITTNTTLSPFTTPDYSSSGMELDGMQTAYMPGALPHDANMELINITSALTAIPMAKSGNAVLSPPLSHFEWQPMLEHSSTTMPTQFGPPISVSFDTPFRMPSQDVPHQPSHHNGNTAFDKFIQDLVYLAIAFAMIFQSSKESSKAVSVLCIGMDYG</sequence>
<name>A0ABR0ECP6_ZASCE</name>
<evidence type="ECO:0000313" key="2">
    <source>
        <dbReference type="EMBL" id="KAK4499280.1"/>
    </source>
</evidence>
<comment type="caution">
    <text evidence="2">The sequence shown here is derived from an EMBL/GenBank/DDBJ whole genome shotgun (WGS) entry which is preliminary data.</text>
</comment>
<dbReference type="EMBL" id="JAXOVC010000007">
    <property type="protein sequence ID" value="KAK4499280.1"/>
    <property type="molecule type" value="Genomic_DNA"/>
</dbReference>
<keyword evidence="3" id="KW-1185">Reference proteome</keyword>
<evidence type="ECO:0000256" key="1">
    <source>
        <dbReference type="SAM" id="MobiDB-lite"/>
    </source>
</evidence>
<reference evidence="2 3" key="1">
    <citation type="journal article" date="2023" name="G3 (Bethesda)">
        <title>A chromosome-level genome assembly of Zasmidium syzygii isolated from banana leaves.</title>
        <authorList>
            <person name="van Westerhoven A.C."/>
            <person name="Mehrabi R."/>
            <person name="Talebi R."/>
            <person name="Steentjes M.B.F."/>
            <person name="Corcolon B."/>
            <person name="Chong P.A."/>
            <person name="Kema G.H.J."/>
            <person name="Seidl M.F."/>
        </authorList>
    </citation>
    <scope>NUCLEOTIDE SEQUENCE [LARGE SCALE GENOMIC DNA]</scope>
    <source>
        <strain evidence="2 3">P124</strain>
    </source>
</reference>
<gene>
    <name evidence="2" type="ORF">PRZ48_009793</name>
</gene>
<feature type="region of interest" description="Disordered" evidence="1">
    <location>
        <begin position="1"/>
        <end position="30"/>
    </location>
</feature>